<evidence type="ECO:0000256" key="3">
    <source>
        <dbReference type="ARBA" id="ARBA00023139"/>
    </source>
</evidence>
<evidence type="ECO:0000256" key="4">
    <source>
        <dbReference type="ARBA" id="ARBA00023237"/>
    </source>
</evidence>
<comment type="function">
    <text evidence="6">Part of the outer membrane protein assembly complex, which is involved in assembly and insertion of beta-barrel proteins into the outer membrane.</text>
</comment>
<comment type="subcellular location">
    <subcellularLocation>
        <location evidence="6">Cell outer membrane</location>
        <topology evidence="6">Lipid-anchor</topology>
    </subcellularLocation>
</comment>
<name>A0A5C8P0T0_9BURK</name>
<evidence type="ECO:0000313" key="10">
    <source>
        <dbReference type="Proteomes" id="UP000321548"/>
    </source>
</evidence>
<evidence type="ECO:0000256" key="6">
    <source>
        <dbReference type="HAMAP-Rule" id="MF_00922"/>
    </source>
</evidence>
<feature type="domain" description="Outer membrane lipoprotein BamD-like" evidence="8">
    <location>
        <begin position="36"/>
        <end position="239"/>
    </location>
</feature>
<keyword evidence="1 6" id="KW-0732">Signal</keyword>
<dbReference type="RefSeq" id="WP_147703468.1">
    <property type="nucleotide sequence ID" value="NZ_VDUY01000002.1"/>
</dbReference>
<sequence>MKSNAFRLGAALAAIVVALAACSVSDPPDPTIGWSPDRLYAEAKDEMSAANYPKAVELLGKLESRYPFGRWAQQAQIEIAWAHYKDGERALALSAIDRFLRLHPEHPALDYALYLKGLINFNEQQGLIAWLGRQDLAERDLQAARESFDTFKQLVTRFPESKYAPDAEARMTYLVASMARGEMLIARYYFQRGAYVAAANRAQEVVRKYDRAPAVEDALAILVHSYDKLGMTELRDDAQRVLDRNFPNSEAMARVTANDDRRWWQVWR</sequence>
<accession>A0A5C8P0T0</accession>
<dbReference type="PROSITE" id="PS51257">
    <property type="entry name" value="PROKAR_LIPOPROTEIN"/>
    <property type="match status" value="1"/>
</dbReference>
<keyword evidence="2 6" id="KW-0472">Membrane</keyword>
<keyword evidence="5 6" id="KW-0449">Lipoprotein</keyword>
<dbReference type="Pfam" id="PF13525">
    <property type="entry name" value="YfiO"/>
    <property type="match status" value="1"/>
</dbReference>
<dbReference type="Proteomes" id="UP000321548">
    <property type="component" value="Unassembled WGS sequence"/>
</dbReference>
<dbReference type="SUPFAM" id="SSF48452">
    <property type="entry name" value="TPR-like"/>
    <property type="match status" value="1"/>
</dbReference>
<dbReference type="InterPro" id="IPR011990">
    <property type="entry name" value="TPR-like_helical_dom_sf"/>
</dbReference>
<keyword evidence="3 6" id="KW-0564">Palmitate</keyword>
<comment type="subunit">
    <text evidence="6">Part of the Bam complex.</text>
</comment>
<proteinExistence type="inferred from homology"/>
<evidence type="ECO:0000256" key="7">
    <source>
        <dbReference type="SAM" id="SignalP"/>
    </source>
</evidence>
<organism evidence="9 10">
    <name type="scientific">Zeimonas arvi</name>
    <dbReference type="NCBI Taxonomy" id="2498847"/>
    <lineage>
        <taxon>Bacteria</taxon>
        <taxon>Pseudomonadati</taxon>
        <taxon>Pseudomonadota</taxon>
        <taxon>Betaproteobacteria</taxon>
        <taxon>Burkholderiales</taxon>
        <taxon>Burkholderiaceae</taxon>
        <taxon>Zeimonas</taxon>
    </lineage>
</organism>
<evidence type="ECO:0000259" key="8">
    <source>
        <dbReference type="Pfam" id="PF13525"/>
    </source>
</evidence>
<dbReference type="OrthoDB" id="9779191at2"/>
<dbReference type="InterPro" id="IPR039565">
    <property type="entry name" value="BamD-like"/>
</dbReference>
<dbReference type="GO" id="GO:1990063">
    <property type="term" value="C:Bam protein complex"/>
    <property type="evidence" value="ECO:0007669"/>
    <property type="project" value="TreeGrafter"/>
</dbReference>
<gene>
    <name evidence="6" type="primary">bamD</name>
    <name evidence="9" type="ORF">FHP08_06315</name>
</gene>
<dbReference type="EMBL" id="VDUY01000002">
    <property type="protein sequence ID" value="TXL67219.1"/>
    <property type="molecule type" value="Genomic_DNA"/>
</dbReference>
<keyword evidence="4 6" id="KW-0998">Cell outer membrane</keyword>
<dbReference type="GO" id="GO:0043165">
    <property type="term" value="P:Gram-negative-bacterium-type cell outer membrane assembly"/>
    <property type="evidence" value="ECO:0007669"/>
    <property type="project" value="UniProtKB-UniRule"/>
</dbReference>
<dbReference type="Gene3D" id="1.25.40.10">
    <property type="entry name" value="Tetratricopeptide repeat domain"/>
    <property type="match status" value="1"/>
</dbReference>
<evidence type="ECO:0000256" key="2">
    <source>
        <dbReference type="ARBA" id="ARBA00023136"/>
    </source>
</evidence>
<dbReference type="GO" id="GO:0051205">
    <property type="term" value="P:protein insertion into membrane"/>
    <property type="evidence" value="ECO:0007669"/>
    <property type="project" value="UniProtKB-UniRule"/>
</dbReference>
<protein>
    <recommendedName>
        <fullName evidence="6">Outer membrane protein assembly factor BamD</fullName>
    </recommendedName>
</protein>
<dbReference type="AlphaFoldDB" id="A0A5C8P0T0"/>
<evidence type="ECO:0000256" key="5">
    <source>
        <dbReference type="ARBA" id="ARBA00023288"/>
    </source>
</evidence>
<feature type="signal peptide" evidence="7">
    <location>
        <begin position="1"/>
        <end position="20"/>
    </location>
</feature>
<dbReference type="InterPro" id="IPR017689">
    <property type="entry name" value="BamD"/>
</dbReference>
<dbReference type="PANTHER" id="PTHR37423">
    <property type="entry name" value="SOLUBLE LYTIC MUREIN TRANSGLYCOSYLASE-RELATED"/>
    <property type="match status" value="1"/>
</dbReference>
<dbReference type="PANTHER" id="PTHR37423:SF1">
    <property type="entry name" value="OUTER MEMBRANE PROTEIN ASSEMBLY FACTOR BAMD"/>
    <property type="match status" value="1"/>
</dbReference>
<keyword evidence="10" id="KW-1185">Reference proteome</keyword>
<evidence type="ECO:0000256" key="1">
    <source>
        <dbReference type="ARBA" id="ARBA00022729"/>
    </source>
</evidence>
<dbReference type="NCBIfam" id="TIGR03302">
    <property type="entry name" value="OM_YfiO"/>
    <property type="match status" value="1"/>
</dbReference>
<dbReference type="HAMAP" id="MF_00922">
    <property type="entry name" value="OM_assembly_BamD"/>
    <property type="match status" value="1"/>
</dbReference>
<dbReference type="CDD" id="cd15830">
    <property type="entry name" value="BamD"/>
    <property type="match status" value="1"/>
</dbReference>
<comment type="caution">
    <text evidence="9">The sequence shown here is derived from an EMBL/GenBank/DDBJ whole genome shotgun (WGS) entry which is preliminary data.</text>
</comment>
<comment type="similarity">
    <text evidence="6">Belongs to the BamD family.</text>
</comment>
<evidence type="ECO:0000313" key="9">
    <source>
        <dbReference type="EMBL" id="TXL67219.1"/>
    </source>
</evidence>
<feature type="chain" id="PRO_5023502620" description="Outer membrane protein assembly factor BamD" evidence="7">
    <location>
        <begin position="21"/>
        <end position="268"/>
    </location>
</feature>
<reference evidence="9 10" key="1">
    <citation type="submission" date="2019-06" db="EMBL/GenBank/DDBJ databases">
        <title>Quisquiliibacterium sp. nov., isolated from a maize field.</title>
        <authorList>
            <person name="Lin S.-Y."/>
            <person name="Tsai C.-F."/>
            <person name="Young C.-C."/>
        </authorList>
    </citation>
    <scope>NUCLEOTIDE SEQUENCE [LARGE SCALE GENOMIC DNA]</scope>
    <source>
        <strain evidence="9 10">CC-CFT501</strain>
    </source>
</reference>